<proteinExistence type="predicted"/>
<organism evidence="1 2">
    <name type="scientific">Nelumbo nucifera</name>
    <name type="common">Sacred lotus</name>
    <dbReference type="NCBI Taxonomy" id="4432"/>
    <lineage>
        <taxon>Eukaryota</taxon>
        <taxon>Viridiplantae</taxon>
        <taxon>Streptophyta</taxon>
        <taxon>Embryophyta</taxon>
        <taxon>Tracheophyta</taxon>
        <taxon>Spermatophyta</taxon>
        <taxon>Magnoliopsida</taxon>
        <taxon>Proteales</taxon>
        <taxon>Nelumbonaceae</taxon>
        <taxon>Nelumbo</taxon>
    </lineage>
</organism>
<evidence type="ECO:0000313" key="1">
    <source>
        <dbReference type="EMBL" id="DAD37550.1"/>
    </source>
</evidence>
<protein>
    <submittedName>
        <fullName evidence="1">Uncharacterized protein</fullName>
    </submittedName>
</protein>
<keyword evidence="2" id="KW-1185">Reference proteome</keyword>
<gene>
    <name evidence="1" type="ORF">HUJ06_008191</name>
</gene>
<dbReference type="Proteomes" id="UP000607653">
    <property type="component" value="Unassembled WGS sequence"/>
</dbReference>
<reference evidence="1 2" key="1">
    <citation type="journal article" date="2020" name="Mol. Biol. Evol.">
        <title>Distinct Expression and Methylation Patterns for Genes with Different Fates following a Single Whole-Genome Duplication in Flowering Plants.</title>
        <authorList>
            <person name="Shi T."/>
            <person name="Rahmani R.S."/>
            <person name="Gugger P.F."/>
            <person name="Wang M."/>
            <person name="Li H."/>
            <person name="Zhang Y."/>
            <person name="Li Z."/>
            <person name="Wang Q."/>
            <person name="Van de Peer Y."/>
            <person name="Marchal K."/>
            <person name="Chen J."/>
        </authorList>
    </citation>
    <scope>NUCLEOTIDE SEQUENCE [LARGE SCALE GENOMIC DNA]</scope>
    <source>
        <tissue evidence="1">Leaf</tissue>
    </source>
</reference>
<accession>A0A822YYH4</accession>
<name>A0A822YYH4_NELNU</name>
<sequence length="101" mass="11763">MQPGHFQGHTYNIVSAFQQIPWLLCWNRQQYHKYFAYSMKKKKRAGKLPSKRVCIDLAIVGRERQDLLQFYEGFASGQHSCCFLCIAITKFGRIAWGVLTC</sequence>
<dbReference type="AlphaFoldDB" id="A0A822YYH4"/>
<evidence type="ECO:0000313" key="2">
    <source>
        <dbReference type="Proteomes" id="UP000607653"/>
    </source>
</evidence>
<comment type="caution">
    <text evidence="1">The sequence shown here is derived from an EMBL/GenBank/DDBJ whole genome shotgun (WGS) entry which is preliminary data.</text>
</comment>
<dbReference type="EMBL" id="DUZY01000004">
    <property type="protein sequence ID" value="DAD37550.1"/>
    <property type="molecule type" value="Genomic_DNA"/>
</dbReference>